<dbReference type="InterPro" id="IPR053138">
    <property type="entry name" value="N-alpha-Ac-DABA_deacetylase"/>
</dbReference>
<keyword evidence="3" id="KW-0378">Hydrolase</keyword>
<proteinExistence type="predicted"/>
<dbReference type="InterPro" id="IPR055438">
    <property type="entry name" value="AstE_AspA_cat"/>
</dbReference>
<evidence type="ECO:0000256" key="1">
    <source>
        <dbReference type="ARBA" id="ARBA00001947"/>
    </source>
</evidence>
<gene>
    <name evidence="6" type="ORF">EV699_111126</name>
</gene>
<dbReference type="Pfam" id="PF24827">
    <property type="entry name" value="AstE_AspA_cat"/>
    <property type="match status" value="1"/>
</dbReference>
<sequence length="380" mass="39401">MPSTVSPLLLPAAAPGTRRSLSVCRWGMPGARPKIYLQAALHADELPALLVARHLRARLDALDAAGQVCGEVVMVPVANPIGLAQQVLARQPGRFDLETGSNFNRGFPDLGAPLIAHARGRLGDDVAANAALVRASLAELAAEAPAEREAEQLKRALLGLAIDADHVLDLHCDGAALLHLYTAAAHAANGRLLARALGAAVLLLEDEAGGAPFDAACSLPWLQLAAASGAPLGPGCFAATVELRGKEDVSDALAGADAEGLLRYMVAIGALSLTARVSAAPATEPLVAALDAVDTLRAPVPGLVLYRRWIGDEVAAGEVVAEIVDLDADTEHRTPVLATTSGLLFAVEAVTRLVRPGQRLCMIAGRERLAYRKPGTLLAD</sequence>
<dbReference type="CDD" id="cd06250">
    <property type="entry name" value="M14_PaAOTO_like"/>
    <property type="match status" value="1"/>
</dbReference>
<evidence type="ECO:0000259" key="5">
    <source>
        <dbReference type="Pfam" id="PF24827"/>
    </source>
</evidence>
<feature type="domain" description="Succinylglutamate desuccinylase/Aspartoacylase catalytic" evidence="5">
    <location>
        <begin position="33"/>
        <end position="109"/>
    </location>
</feature>
<dbReference type="GO" id="GO:0046872">
    <property type="term" value="F:metal ion binding"/>
    <property type="evidence" value="ECO:0007669"/>
    <property type="project" value="UniProtKB-KW"/>
</dbReference>
<organism evidence="6 7">
    <name type="scientific">Plasticicumulans lactativorans</name>
    <dbReference type="NCBI Taxonomy" id="1133106"/>
    <lineage>
        <taxon>Bacteria</taxon>
        <taxon>Pseudomonadati</taxon>
        <taxon>Pseudomonadota</taxon>
        <taxon>Gammaproteobacteria</taxon>
        <taxon>Candidatus Competibacteraceae</taxon>
        <taxon>Plasticicumulans</taxon>
    </lineage>
</organism>
<evidence type="ECO:0000256" key="3">
    <source>
        <dbReference type="ARBA" id="ARBA00022801"/>
    </source>
</evidence>
<evidence type="ECO:0000313" key="7">
    <source>
        <dbReference type="Proteomes" id="UP000295765"/>
    </source>
</evidence>
<dbReference type="GO" id="GO:0016788">
    <property type="term" value="F:hydrolase activity, acting on ester bonds"/>
    <property type="evidence" value="ECO:0007669"/>
    <property type="project" value="InterPro"/>
</dbReference>
<accession>A0A4R2LN98</accession>
<dbReference type="PANTHER" id="PTHR37326">
    <property type="entry name" value="BLL3975 PROTEIN"/>
    <property type="match status" value="1"/>
</dbReference>
<keyword evidence="2" id="KW-0479">Metal-binding</keyword>
<dbReference type="SUPFAM" id="SSF53187">
    <property type="entry name" value="Zn-dependent exopeptidases"/>
    <property type="match status" value="1"/>
</dbReference>
<dbReference type="Proteomes" id="UP000295765">
    <property type="component" value="Unassembled WGS sequence"/>
</dbReference>
<keyword evidence="4" id="KW-0862">Zinc</keyword>
<reference evidence="6 7" key="1">
    <citation type="submission" date="2019-03" db="EMBL/GenBank/DDBJ databases">
        <title>Genomic Encyclopedia of Type Strains, Phase IV (KMG-IV): sequencing the most valuable type-strain genomes for metagenomic binning, comparative biology and taxonomic classification.</title>
        <authorList>
            <person name="Goeker M."/>
        </authorList>
    </citation>
    <scope>NUCLEOTIDE SEQUENCE [LARGE SCALE GENOMIC DNA]</scope>
    <source>
        <strain evidence="6 7">DSM 25287</strain>
    </source>
</reference>
<comment type="caution">
    <text evidence="6">The sequence shown here is derived from an EMBL/GenBank/DDBJ whole genome shotgun (WGS) entry which is preliminary data.</text>
</comment>
<keyword evidence="7" id="KW-1185">Reference proteome</keyword>
<protein>
    <recommendedName>
        <fullName evidence="5">Succinylglutamate desuccinylase/Aspartoacylase catalytic domain-containing protein</fullName>
    </recommendedName>
</protein>
<dbReference type="PANTHER" id="PTHR37326:SF1">
    <property type="entry name" value="BLL3975 PROTEIN"/>
    <property type="match status" value="1"/>
</dbReference>
<evidence type="ECO:0000313" key="6">
    <source>
        <dbReference type="EMBL" id="TCO80925.1"/>
    </source>
</evidence>
<comment type="cofactor">
    <cofactor evidence="1">
        <name>Zn(2+)</name>
        <dbReference type="ChEBI" id="CHEBI:29105"/>
    </cofactor>
</comment>
<dbReference type="EMBL" id="SLWY01000011">
    <property type="protein sequence ID" value="TCO80925.1"/>
    <property type="molecule type" value="Genomic_DNA"/>
</dbReference>
<evidence type="ECO:0000256" key="2">
    <source>
        <dbReference type="ARBA" id="ARBA00022723"/>
    </source>
</evidence>
<name>A0A4R2LN98_9GAMM</name>
<evidence type="ECO:0000256" key="4">
    <source>
        <dbReference type="ARBA" id="ARBA00022833"/>
    </source>
</evidence>
<dbReference type="Gene3D" id="3.40.630.10">
    <property type="entry name" value="Zn peptidases"/>
    <property type="match status" value="1"/>
</dbReference>
<dbReference type="AlphaFoldDB" id="A0A4R2LN98"/>
<dbReference type="RefSeq" id="WP_165904103.1">
    <property type="nucleotide sequence ID" value="NZ_SLWY01000011.1"/>
</dbReference>